<dbReference type="Proteomes" id="UP000799424">
    <property type="component" value="Unassembled WGS sequence"/>
</dbReference>
<evidence type="ECO:0000313" key="1">
    <source>
        <dbReference type="EMBL" id="KAF2830117.1"/>
    </source>
</evidence>
<accession>A0A6A7ABS1</accession>
<reference evidence="1" key="1">
    <citation type="journal article" date="2020" name="Stud. Mycol.">
        <title>101 Dothideomycetes genomes: a test case for predicting lifestyles and emergence of pathogens.</title>
        <authorList>
            <person name="Haridas S."/>
            <person name="Albert R."/>
            <person name="Binder M."/>
            <person name="Bloem J."/>
            <person name="Labutti K."/>
            <person name="Salamov A."/>
            <person name="Andreopoulos B."/>
            <person name="Baker S."/>
            <person name="Barry K."/>
            <person name="Bills G."/>
            <person name="Bluhm B."/>
            <person name="Cannon C."/>
            <person name="Castanera R."/>
            <person name="Culley D."/>
            <person name="Daum C."/>
            <person name="Ezra D."/>
            <person name="Gonzalez J."/>
            <person name="Henrissat B."/>
            <person name="Kuo A."/>
            <person name="Liang C."/>
            <person name="Lipzen A."/>
            <person name="Lutzoni F."/>
            <person name="Magnuson J."/>
            <person name="Mondo S."/>
            <person name="Nolan M."/>
            <person name="Ohm R."/>
            <person name="Pangilinan J."/>
            <person name="Park H.-J."/>
            <person name="Ramirez L."/>
            <person name="Alfaro M."/>
            <person name="Sun H."/>
            <person name="Tritt A."/>
            <person name="Yoshinaga Y."/>
            <person name="Zwiers L.-H."/>
            <person name="Turgeon B."/>
            <person name="Goodwin S."/>
            <person name="Spatafora J."/>
            <person name="Crous P."/>
            <person name="Grigoriev I."/>
        </authorList>
    </citation>
    <scope>NUCLEOTIDE SEQUENCE</scope>
    <source>
        <strain evidence="1">CBS 113818</strain>
    </source>
</reference>
<proteinExistence type="predicted"/>
<dbReference type="OrthoDB" id="10645847at2759"/>
<evidence type="ECO:0000313" key="2">
    <source>
        <dbReference type="Proteomes" id="UP000799424"/>
    </source>
</evidence>
<sequence>MTLFIHHARCYRSSYTCLPHYFLVQTANKLLSVPPRNLVFLTNIFQLLMGDPSSRDRVRGELSASSRAYSSASPCIYSSNSPSVYSPYSSSVYSDDSSLYYTDYSELARRFPAISFPSTTVPATVLDLNGNSVRPGNPTPVLRRSSLGHLFQPRNGVVKAVEMMDPVPVTQDEIVHRQQNFPKIAGPPKEVRVIKKEERRGTKPAMKRKRVETKNCTTNNDIESRASLDKYISLTTLIDEQCAKPPPEQHDIVAYTYDDVPSTAPLVLKACGSMPSAPPQRRHVARPKVHDCSTEDARHRCMTKELVHFGRPDSDTLEPGTVRIAREL</sequence>
<organism evidence="1 2">
    <name type="scientific">Ophiobolus disseminans</name>
    <dbReference type="NCBI Taxonomy" id="1469910"/>
    <lineage>
        <taxon>Eukaryota</taxon>
        <taxon>Fungi</taxon>
        <taxon>Dikarya</taxon>
        <taxon>Ascomycota</taxon>
        <taxon>Pezizomycotina</taxon>
        <taxon>Dothideomycetes</taxon>
        <taxon>Pleosporomycetidae</taxon>
        <taxon>Pleosporales</taxon>
        <taxon>Pleosporineae</taxon>
        <taxon>Phaeosphaeriaceae</taxon>
        <taxon>Ophiobolus</taxon>
    </lineage>
</organism>
<dbReference type="AlphaFoldDB" id="A0A6A7ABS1"/>
<protein>
    <submittedName>
        <fullName evidence="1">Uncharacterized protein</fullName>
    </submittedName>
</protein>
<dbReference type="EMBL" id="MU006220">
    <property type="protein sequence ID" value="KAF2830117.1"/>
    <property type="molecule type" value="Genomic_DNA"/>
</dbReference>
<name>A0A6A7ABS1_9PLEO</name>
<keyword evidence="2" id="KW-1185">Reference proteome</keyword>
<gene>
    <name evidence="1" type="ORF">CC86DRAFT_180744</name>
</gene>